<dbReference type="PRINTS" id="PR00400">
    <property type="entry name" value="TETREPRESSOR"/>
</dbReference>
<accession>A0ABS1Q5K9</accession>
<dbReference type="EMBL" id="JAERRG010000034">
    <property type="protein sequence ID" value="MBL1119655.1"/>
    <property type="molecule type" value="Genomic_DNA"/>
</dbReference>
<dbReference type="PANTHER" id="PTHR30055">
    <property type="entry name" value="HTH-TYPE TRANSCRIPTIONAL REGULATOR RUTR"/>
    <property type="match status" value="1"/>
</dbReference>
<dbReference type="SUPFAM" id="SSF48498">
    <property type="entry name" value="Tetracyclin repressor-like, C-terminal domain"/>
    <property type="match status" value="1"/>
</dbReference>
<dbReference type="Gene3D" id="1.10.357.10">
    <property type="entry name" value="Tetracycline Repressor, domain 2"/>
    <property type="match status" value="1"/>
</dbReference>
<dbReference type="Pfam" id="PF00440">
    <property type="entry name" value="TetR_N"/>
    <property type="match status" value="1"/>
</dbReference>
<keyword evidence="8" id="KW-1185">Reference proteome</keyword>
<dbReference type="RefSeq" id="WP_201857427.1">
    <property type="nucleotide sequence ID" value="NZ_JAERRG010000034.1"/>
</dbReference>
<organism evidence="7 8">
    <name type="scientific">Streptomyces endocoffeicus</name>
    <dbReference type="NCBI Taxonomy" id="2898945"/>
    <lineage>
        <taxon>Bacteria</taxon>
        <taxon>Bacillati</taxon>
        <taxon>Actinomycetota</taxon>
        <taxon>Actinomycetes</taxon>
        <taxon>Kitasatosporales</taxon>
        <taxon>Streptomycetaceae</taxon>
        <taxon>Streptomyces</taxon>
    </lineage>
</organism>
<dbReference type="InterPro" id="IPR001647">
    <property type="entry name" value="HTH_TetR"/>
</dbReference>
<keyword evidence="4" id="KW-0804">Transcription</keyword>
<dbReference type="Proteomes" id="UP000621510">
    <property type="component" value="Unassembled WGS sequence"/>
</dbReference>
<feature type="DNA-binding region" description="H-T-H motif" evidence="5">
    <location>
        <begin position="43"/>
        <end position="62"/>
    </location>
</feature>
<sequence length="230" mass="25951">MPQPRPPAIWFTDEPNPKPRLSRQRITRAAVALLDAEGLEGLSMRRLAARLEAGTMSLYEYVGNRENLLDLAVDETIAEIEVDGVDDAPWREALTRQLTRSRHVMRRHPWLPALMSTRPLFGPHALARSELVYSVLNRAGLDGARLTASVSSLTYYVQGYTATENLWRSSHRDPAAETELRRQAQQYLDRREELHPTLARHADLGNDDFDGSFQLGLEIVLDGIEARIGT</sequence>
<evidence type="ECO:0000256" key="3">
    <source>
        <dbReference type="ARBA" id="ARBA00023125"/>
    </source>
</evidence>
<evidence type="ECO:0000259" key="6">
    <source>
        <dbReference type="PROSITE" id="PS50977"/>
    </source>
</evidence>
<evidence type="ECO:0000256" key="4">
    <source>
        <dbReference type="ARBA" id="ARBA00023163"/>
    </source>
</evidence>
<evidence type="ECO:0000256" key="2">
    <source>
        <dbReference type="ARBA" id="ARBA00023015"/>
    </source>
</evidence>
<dbReference type="InterPro" id="IPR003012">
    <property type="entry name" value="Tet_transcr_reg_TetR"/>
</dbReference>
<keyword evidence="2" id="KW-0805">Transcription regulation</keyword>
<dbReference type="Pfam" id="PF02909">
    <property type="entry name" value="TetR_C_1"/>
    <property type="match status" value="1"/>
</dbReference>
<evidence type="ECO:0000313" key="7">
    <source>
        <dbReference type="EMBL" id="MBL1119655.1"/>
    </source>
</evidence>
<dbReference type="InterPro" id="IPR009057">
    <property type="entry name" value="Homeodomain-like_sf"/>
</dbReference>
<dbReference type="PANTHER" id="PTHR30055:SF151">
    <property type="entry name" value="TRANSCRIPTIONAL REGULATORY PROTEIN"/>
    <property type="match status" value="1"/>
</dbReference>
<dbReference type="PROSITE" id="PS50977">
    <property type="entry name" value="HTH_TETR_2"/>
    <property type="match status" value="1"/>
</dbReference>
<evidence type="ECO:0000313" key="8">
    <source>
        <dbReference type="Proteomes" id="UP000621510"/>
    </source>
</evidence>
<evidence type="ECO:0000256" key="1">
    <source>
        <dbReference type="ARBA" id="ARBA00022491"/>
    </source>
</evidence>
<proteinExistence type="predicted"/>
<feature type="domain" description="HTH tetR-type" evidence="6">
    <location>
        <begin position="20"/>
        <end position="80"/>
    </location>
</feature>
<evidence type="ECO:0000256" key="5">
    <source>
        <dbReference type="PROSITE-ProRule" id="PRU00335"/>
    </source>
</evidence>
<keyword evidence="1" id="KW-0678">Repressor</keyword>
<keyword evidence="3 5" id="KW-0238">DNA-binding</keyword>
<dbReference type="InterPro" id="IPR004111">
    <property type="entry name" value="Repressor_TetR_C"/>
</dbReference>
<dbReference type="InterPro" id="IPR036271">
    <property type="entry name" value="Tet_transcr_reg_TetR-rel_C_sf"/>
</dbReference>
<comment type="caution">
    <text evidence="7">The sequence shown here is derived from an EMBL/GenBank/DDBJ whole genome shotgun (WGS) entry which is preliminary data.</text>
</comment>
<protein>
    <submittedName>
        <fullName evidence="7">TetR/AcrR family transcriptional regulator</fullName>
    </submittedName>
</protein>
<name>A0ABS1Q5K9_9ACTN</name>
<reference evidence="7 8" key="1">
    <citation type="submission" date="2021-01" db="EMBL/GenBank/DDBJ databases">
        <title>WGS of actinomycetes isolated from Thailand.</title>
        <authorList>
            <person name="Thawai C."/>
        </authorList>
    </citation>
    <scope>NUCLEOTIDE SEQUENCE [LARGE SCALE GENOMIC DNA]</scope>
    <source>
        <strain evidence="7 8">CA3R110</strain>
    </source>
</reference>
<dbReference type="InterPro" id="IPR050109">
    <property type="entry name" value="HTH-type_TetR-like_transc_reg"/>
</dbReference>
<gene>
    <name evidence="7" type="ORF">JK364_46150</name>
</gene>
<dbReference type="SUPFAM" id="SSF46689">
    <property type="entry name" value="Homeodomain-like"/>
    <property type="match status" value="1"/>
</dbReference>